<gene>
    <name evidence="2" type="ORF">ACFSJ0_64050</name>
</gene>
<comment type="caution">
    <text evidence="2">The sequence shown here is derived from an EMBL/GenBank/DDBJ whole genome shotgun (WGS) entry which is preliminary data.</text>
</comment>
<protein>
    <submittedName>
        <fullName evidence="2">Substrate-binding domain-containing protein</fullName>
    </submittedName>
</protein>
<evidence type="ECO:0000313" key="2">
    <source>
        <dbReference type="EMBL" id="MFD1548009.1"/>
    </source>
</evidence>
<name>A0ABW4GZN0_9ACTN</name>
<reference evidence="3" key="1">
    <citation type="journal article" date="2019" name="Int. J. Syst. Evol. Microbiol.">
        <title>The Global Catalogue of Microorganisms (GCM) 10K type strain sequencing project: providing services to taxonomists for standard genome sequencing and annotation.</title>
        <authorList>
            <consortium name="The Broad Institute Genomics Platform"/>
            <consortium name="The Broad Institute Genome Sequencing Center for Infectious Disease"/>
            <person name="Wu L."/>
            <person name="Ma J."/>
        </authorList>
    </citation>
    <scope>NUCLEOTIDE SEQUENCE [LARGE SCALE GENOMIC DNA]</scope>
    <source>
        <strain evidence="3">CGMCC 1.15399</strain>
    </source>
</reference>
<dbReference type="InterPro" id="IPR046335">
    <property type="entry name" value="LacI/GalR-like_sensor"/>
</dbReference>
<sequence>MPGWRVPDDVALIGFEDSPIARHTNSLLTSVRQPMAEVGRMLARVLLEEVAAHPMACGAGDRTDSVGVRVGRGSYVLGQALSYPRCSVQAGVRFMLCG</sequence>
<keyword evidence="3" id="KW-1185">Reference proteome</keyword>
<proteinExistence type="predicted"/>
<evidence type="ECO:0000313" key="3">
    <source>
        <dbReference type="Proteomes" id="UP001597097"/>
    </source>
</evidence>
<dbReference type="Proteomes" id="UP001597097">
    <property type="component" value="Unassembled WGS sequence"/>
</dbReference>
<dbReference type="EMBL" id="JBHUCM010000091">
    <property type="protein sequence ID" value="MFD1548009.1"/>
    <property type="molecule type" value="Genomic_DNA"/>
</dbReference>
<evidence type="ECO:0000259" key="1">
    <source>
        <dbReference type="Pfam" id="PF13377"/>
    </source>
</evidence>
<dbReference type="Pfam" id="PF13377">
    <property type="entry name" value="Peripla_BP_3"/>
    <property type="match status" value="1"/>
</dbReference>
<feature type="domain" description="Transcriptional regulator LacI/GalR-like sensor" evidence="1">
    <location>
        <begin position="3"/>
        <end position="52"/>
    </location>
</feature>
<dbReference type="RefSeq" id="WP_219539942.1">
    <property type="nucleotide sequence ID" value="NZ_JAHKRM010000104.1"/>
</dbReference>
<organism evidence="2 3">
    <name type="scientific">Nonomuraea guangzhouensis</name>
    <dbReference type="NCBI Taxonomy" id="1291555"/>
    <lineage>
        <taxon>Bacteria</taxon>
        <taxon>Bacillati</taxon>
        <taxon>Actinomycetota</taxon>
        <taxon>Actinomycetes</taxon>
        <taxon>Streptosporangiales</taxon>
        <taxon>Streptosporangiaceae</taxon>
        <taxon>Nonomuraea</taxon>
    </lineage>
</organism>
<accession>A0ABW4GZN0</accession>